<dbReference type="AlphaFoldDB" id="A0AA40DYV2"/>
<name>A0AA40DYV2_9PEZI</name>
<accession>A0AA40DYV2</accession>
<dbReference type="Proteomes" id="UP001172102">
    <property type="component" value="Unassembled WGS sequence"/>
</dbReference>
<organism evidence="1 2">
    <name type="scientific">Lasiosphaeris hirsuta</name>
    <dbReference type="NCBI Taxonomy" id="260670"/>
    <lineage>
        <taxon>Eukaryota</taxon>
        <taxon>Fungi</taxon>
        <taxon>Dikarya</taxon>
        <taxon>Ascomycota</taxon>
        <taxon>Pezizomycotina</taxon>
        <taxon>Sordariomycetes</taxon>
        <taxon>Sordariomycetidae</taxon>
        <taxon>Sordariales</taxon>
        <taxon>Lasiosphaeriaceae</taxon>
        <taxon>Lasiosphaeris</taxon>
    </lineage>
</organism>
<evidence type="ECO:0000313" key="1">
    <source>
        <dbReference type="EMBL" id="KAK0720755.1"/>
    </source>
</evidence>
<sequence length="230" mass="25292">MLQGCCVVLLKYVLQICKGWKQENKLPYQKRITHWYRTTTMDSHVILNLNSKFGLVSEKETCVDSEIGLIVYSREILRYLETRFSCAVLATHDCGTGHRFRAGHCPTRKPSRELVVLPWPLAFGGSLAASQPLQLISGEKETYGPGGPGAPTGREGFPRGGVEGWRGSPYSVACSFSWDCFVSCFPPSARAVVASRVLGIPALQLEPTDRLPGQLGKTCARQCEDKNGTL</sequence>
<reference evidence="1" key="1">
    <citation type="submission" date="2023-06" db="EMBL/GenBank/DDBJ databases">
        <title>Genome-scale phylogeny and comparative genomics of the fungal order Sordariales.</title>
        <authorList>
            <consortium name="Lawrence Berkeley National Laboratory"/>
            <person name="Hensen N."/>
            <person name="Bonometti L."/>
            <person name="Westerberg I."/>
            <person name="Brannstrom I.O."/>
            <person name="Guillou S."/>
            <person name="Cros-Aarteil S."/>
            <person name="Calhoun S."/>
            <person name="Haridas S."/>
            <person name="Kuo A."/>
            <person name="Mondo S."/>
            <person name="Pangilinan J."/>
            <person name="Riley R."/>
            <person name="Labutti K."/>
            <person name="Andreopoulos B."/>
            <person name="Lipzen A."/>
            <person name="Chen C."/>
            <person name="Yanf M."/>
            <person name="Daum C."/>
            <person name="Ng V."/>
            <person name="Clum A."/>
            <person name="Steindorff A."/>
            <person name="Ohm R."/>
            <person name="Martin F."/>
            <person name="Silar P."/>
            <person name="Natvig D."/>
            <person name="Lalanne C."/>
            <person name="Gautier V."/>
            <person name="Ament-Velasquez S.L."/>
            <person name="Kruys A."/>
            <person name="Hutchinson M.I."/>
            <person name="Powell A.J."/>
            <person name="Barry K."/>
            <person name="Miller A.N."/>
            <person name="Grigoriev I.V."/>
            <person name="Debuchy R."/>
            <person name="Gladieux P."/>
            <person name="Thoren M.H."/>
            <person name="Johannesson H."/>
        </authorList>
    </citation>
    <scope>NUCLEOTIDE SEQUENCE</scope>
    <source>
        <strain evidence="1">SMH4607-1</strain>
    </source>
</reference>
<evidence type="ECO:0000313" key="2">
    <source>
        <dbReference type="Proteomes" id="UP001172102"/>
    </source>
</evidence>
<keyword evidence="2" id="KW-1185">Reference proteome</keyword>
<comment type="caution">
    <text evidence="1">The sequence shown here is derived from an EMBL/GenBank/DDBJ whole genome shotgun (WGS) entry which is preliminary data.</text>
</comment>
<proteinExistence type="predicted"/>
<gene>
    <name evidence="1" type="ORF">B0H67DRAFT_201532</name>
</gene>
<protein>
    <submittedName>
        <fullName evidence="1">Uncharacterized protein</fullName>
    </submittedName>
</protein>
<dbReference type="EMBL" id="JAUKUA010000003">
    <property type="protein sequence ID" value="KAK0720755.1"/>
    <property type="molecule type" value="Genomic_DNA"/>
</dbReference>